<sequence>MSAENPPKMPPPLPGSADATNEFEDLSGVDTRRHANPYDALIEACQNDPTLIGARYATHRTTRNSQQKAKLLSPEFSGLAIDLILQRMENPIIEPGYSDPRHCLVFWARPTPQILALAGEVQEKLLRIAPKIWLMPAQRMHLTALEITHSLADPEIHRIIAALGPEAIAKMTDYTCAHRARLYKPMVSYDSSALALSFLPTIGSVLSEDGTPNTTSNFTYHHLRRDLFNIASATGVGVDSRYVVPSSHITLARFLVQEDHDTPEKMKAFIEGIEAINAWLEAKFWPVDGEDRALEWVVGEKKGLDCREGQLWYGGGNTVRLGKGF</sequence>
<dbReference type="OrthoDB" id="2967263at2759"/>
<name>A0A9P7YYA8_9HELO</name>
<dbReference type="GO" id="GO:0016874">
    <property type="term" value="F:ligase activity"/>
    <property type="evidence" value="ECO:0007669"/>
    <property type="project" value="UniProtKB-KW"/>
</dbReference>
<gene>
    <name evidence="2" type="ORF">BJ878DRAFT_518093</name>
</gene>
<dbReference type="Proteomes" id="UP000887226">
    <property type="component" value="Unassembled WGS sequence"/>
</dbReference>
<evidence type="ECO:0000313" key="3">
    <source>
        <dbReference type="Proteomes" id="UP000887226"/>
    </source>
</evidence>
<reference evidence="2" key="1">
    <citation type="journal article" date="2021" name="IMA Fungus">
        <title>Genomic characterization of three marine fungi, including Emericellopsis atlantica sp. nov. with signatures of a generalist lifestyle and marine biomass degradation.</title>
        <authorList>
            <person name="Hagestad O.C."/>
            <person name="Hou L."/>
            <person name="Andersen J.H."/>
            <person name="Hansen E.H."/>
            <person name="Altermark B."/>
            <person name="Li C."/>
            <person name="Kuhnert E."/>
            <person name="Cox R.J."/>
            <person name="Crous P.W."/>
            <person name="Spatafora J.W."/>
            <person name="Lail K."/>
            <person name="Amirebrahimi M."/>
            <person name="Lipzen A."/>
            <person name="Pangilinan J."/>
            <person name="Andreopoulos W."/>
            <person name="Hayes R.D."/>
            <person name="Ng V."/>
            <person name="Grigoriev I.V."/>
            <person name="Jackson S.A."/>
            <person name="Sutton T.D.S."/>
            <person name="Dobson A.D.W."/>
            <person name="Rama T."/>
        </authorList>
    </citation>
    <scope>NUCLEOTIDE SEQUENCE</scope>
    <source>
        <strain evidence="2">TRa3180A</strain>
    </source>
</reference>
<organism evidence="2 3">
    <name type="scientific">Calycina marina</name>
    <dbReference type="NCBI Taxonomy" id="1763456"/>
    <lineage>
        <taxon>Eukaryota</taxon>
        <taxon>Fungi</taxon>
        <taxon>Dikarya</taxon>
        <taxon>Ascomycota</taxon>
        <taxon>Pezizomycotina</taxon>
        <taxon>Leotiomycetes</taxon>
        <taxon>Helotiales</taxon>
        <taxon>Pezizellaceae</taxon>
        <taxon>Calycina</taxon>
    </lineage>
</organism>
<keyword evidence="2" id="KW-0436">Ligase</keyword>
<dbReference type="SUPFAM" id="SSF55144">
    <property type="entry name" value="LigT-like"/>
    <property type="match status" value="1"/>
</dbReference>
<dbReference type="InterPro" id="IPR009097">
    <property type="entry name" value="Cyclic_Pdiesterase"/>
</dbReference>
<protein>
    <submittedName>
        <fullName evidence="2">RNA ligase/cyclic nucleotide phosphodiesterase</fullName>
    </submittedName>
</protein>
<evidence type="ECO:0000256" key="1">
    <source>
        <dbReference type="SAM" id="MobiDB-lite"/>
    </source>
</evidence>
<accession>A0A9P7YYA8</accession>
<dbReference type="AlphaFoldDB" id="A0A9P7YYA8"/>
<dbReference type="EMBL" id="MU254132">
    <property type="protein sequence ID" value="KAG9241960.1"/>
    <property type="molecule type" value="Genomic_DNA"/>
</dbReference>
<feature type="region of interest" description="Disordered" evidence="1">
    <location>
        <begin position="1"/>
        <end position="24"/>
    </location>
</feature>
<evidence type="ECO:0000313" key="2">
    <source>
        <dbReference type="EMBL" id="KAG9241960.1"/>
    </source>
</evidence>
<proteinExistence type="predicted"/>
<keyword evidence="3" id="KW-1185">Reference proteome</keyword>
<comment type="caution">
    <text evidence="2">The sequence shown here is derived from an EMBL/GenBank/DDBJ whole genome shotgun (WGS) entry which is preliminary data.</text>
</comment>